<evidence type="ECO:0000313" key="1">
    <source>
        <dbReference type="EMBL" id="MBN7810865.1"/>
    </source>
</evidence>
<organism evidence="1 2">
    <name type="scientific">Algoriphagus oliviformis</name>
    <dbReference type="NCBI Taxonomy" id="2811231"/>
    <lineage>
        <taxon>Bacteria</taxon>
        <taxon>Pseudomonadati</taxon>
        <taxon>Bacteroidota</taxon>
        <taxon>Cytophagia</taxon>
        <taxon>Cytophagales</taxon>
        <taxon>Cyclobacteriaceae</taxon>
        <taxon>Algoriphagus</taxon>
    </lineage>
</organism>
<keyword evidence="2" id="KW-1185">Reference proteome</keyword>
<dbReference type="Gene3D" id="1.25.40.10">
    <property type="entry name" value="Tetratricopeptide repeat domain"/>
    <property type="match status" value="1"/>
</dbReference>
<dbReference type="SMART" id="SM00028">
    <property type="entry name" value="TPR"/>
    <property type="match status" value="3"/>
</dbReference>
<dbReference type="InterPro" id="IPR027417">
    <property type="entry name" value="P-loop_NTPase"/>
</dbReference>
<dbReference type="Proteomes" id="UP000664317">
    <property type="component" value="Unassembled WGS sequence"/>
</dbReference>
<dbReference type="Pfam" id="PF12796">
    <property type="entry name" value="Ank_2"/>
    <property type="match status" value="1"/>
</dbReference>
<accession>A0ABS3C3X1</accession>
<dbReference type="EMBL" id="JAFKCT010000002">
    <property type="protein sequence ID" value="MBN7810865.1"/>
    <property type="molecule type" value="Genomic_DNA"/>
</dbReference>
<dbReference type="SUPFAM" id="SSF48452">
    <property type="entry name" value="TPR-like"/>
    <property type="match status" value="1"/>
</dbReference>
<dbReference type="InterPro" id="IPR019734">
    <property type="entry name" value="TPR_rpt"/>
</dbReference>
<sequence length="1376" mass="158674">MISSLPVSLVFLAGKTILKFAANNSGELGSFFNFFSGISDDLLLRDFQEVAKRKEVRINGSLHRAFVSAVKSSVGEVDSCFRKDHGLNLSISEQLSQFPSDNKIIRAALKETCEKVLEAFCDPDRIKLAYDQQVQIHQGEYFFHDLIDQMLENGQKLEAGEKVDGLYLSFSNKTEDKLLEFLDVLKDNLYLLFSEYFLKELKSNETAFHAYSIHINHTLLVKQTQIESRLMEGFKRLTQPPLSGLLPNEERAKMELFTYQAGKSQYVGRKDAVAYLNSFLADGEKFRWLVITGEGGSGKSRLAYECCRDLDELGWEVGFYEYENDPTYSFNRSSFDKNTLIIFDYVGVGDHFEKALSAIRNLNVEVSKLKRELEGIDPRSETYRQKMLPKVRFVLLERFLNEHQLNDLNDQKIRFNYFPKESLEPETFSQKSSLQKYVQPFKLRSLSDSERWDLFRQVSGYSGDGIRPDVLRKLASLDGLKRPLFVFIVAEAFKETGSLQLKDRTEAIEWYVQRLESRRWRGHPWYANRKALKNMVWLATAVSYLELNPNFYKILRETTEAGLPCFPQLEENIDDRLDELFYREELGGLMPKYLGLQPDIVAEYFIIKHLFSRDGFAYFEKLLEISWTYFPKRTQLMLSKAARDYRDDPDFQKLASYLETQEYEQLGIFFYNLASEYFNIEDYEKCAKYPDIILRLLERQVPSNERKYLTAYTYQIKGMMSLYQQHYEDAYEFLTESLALKADNANAHYVMFNILLNTGQKDEAFEAFRAGLAYDNKSPSEDLTQANLRFSQGKAERAWYSLVMAWIKEHKETADYLPLLDYLSYIKGNPVIQKIEEVLAGEHSDQVMSTPLPFLEGMTLYEFHPNFSGLPGCFLRFVADGDKRILSILNGTSTIIRGLIGRPEFHLDADNVGQYLEFFTGNIMADAGSFEVVRDPELLPFIEENEITANTLKYLQSELKELDTAIYPVTEGWQTSRILYYSSSFFLARFLVKPGGEVVMQQDIPKHQGFYIQNLKTYGPFYRYEMPNLIKIPPAAGQLQKDAKSNIETWIKTKEGQEDALYLLSLFLEQRLPELQVIFDHSLSTGSGYLAPLSFYRSLDLLEFDLWQHDGIQYFTRAIVKDGEYVQLLDGKSHPIYALNSQLPVRLNIGNVDSYLEFFCANLHADMGFFDLINHVSDLRWISGVSDAEKERIASLVQLCLTRVKNQPTNEEKGLWLTERLVQYSNSLFITPFSISKNGVVAMMKDIEVISEMPIEHKQQIGMLRYYAMPTLPRDSESKTITNANAASENLLEIIQWKHHHENQSINKPETCEVANYEATESTALIVAARAGFIEIVQWILSLPDIDLEVKDSLGKTALDWATEAGHETVARLLQR</sequence>
<comment type="caution">
    <text evidence="1">The sequence shown here is derived from an EMBL/GenBank/DDBJ whole genome shotgun (WGS) entry which is preliminary data.</text>
</comment>
<dbReference type="InterPro" id="IPR036770">
    <property type="entry name" value="Ankyrin_rpt-contain_sf"/>
</dbReference>
<protein>
    <submittedName>
        <fullName evidence="1">Ankyrin repeat domain-containing protein</fullName>
    </submittedName>
</protein>
<dbReference type="SUPFAM" id="SSF52540">
    <property type="entry name" value="P-loop containing nucleoside triphosphate hydrolases"/>
    <property type="match status" value="1"/>
</dbReference>
<dbReference type="SUPFAM" id="SSF48403">
    <property type="entry name" value="Ankyrin repeat"/>
    <property type="match status" value="1"/>
</dbReference>
<dbReference type="Gene3D" id="1.25.40.20">
    <property type="entry name" value="Ankyrin repeat-containing domain"/>
    <property type="match status" value="1"/>
</dbReference>
<dbReference type="RefSeq" id="WP_206577628.1">
    <property type="nucleotide sequence ID" value="NZ_JAFKCT010000002.1"/>
</dbReference>
<dbReference type="InterPro" id="IPR011990">
    <property type="entry name" value="TPR-like_helical_dom_sf"/>
</dbReference>
<proteinExistence type="predicted"/>
<evidence type="ECO:0000313" key="2">
    <source>
        <dbReference type="Proteomes" id="UP000664317"/>
    </source>
</evidence>
<dbReference type="Pfam" id="PF14559">
    <property type="entry name" value="TPR_19"/>
    <property type="match status" value="1"/>
</dbReference>
<dbReference type="InterPro" id="IPR002110">
    <property type="entry name" value="Ankyrin_rpt"/>
</dbReference>
<name>A0ABS3C3X1_9BACT</name>
<reference evidence="1 2" key="1">
    <citation type="submission" date="2021-03" db="EMBL/GenBank/DDBJ databases">
        <title>novel species isolated from a fishpond in China.</title>
        <authorList>
            <person name="Lu H."/>
            <person name="Cai Z."/>
        </authorList>
    </citation>
    <scope>NUCLEOTIDE SEQUENCE [LARGE SCALE GENOMIC DNA]</scope>
    <source>
        <strain evidence="1 2">H41</strain>
    </source>
</reference>
<dbReference type="Gene3D" id="3.40.50.300">
    <property type="entry name" value="P-loop containing nucleotide triphosphate hydrolases"/>
    <property type="match status" value="1"/>
</dbReference>
<gene>
    <name evidence="1" type="ORF">J0A68_07865</name>
</gene>